<dbReference type="Proteomes" id="UP000730482">
    <property type="component" value="Unassembled WGS sequence"/>
</dbReference>
<keyword evidence="2" id="KW-1185">Reference proteome</keyword>
<accession>A0ABS5L0S7</accession>
<organism evidence="1 2">
    <name type="scientific">Catenulispora pinistramenti</name>
    <dbReference type="NCBI Taxonomy" id="2705254"/>
    <lineage>
        <taxon>Bacteria</taxon>
        <taxon>Bacillati</taxon>
        <taxon>Actinomycetota</taxon>
        <taxon>Actinomycetes</taxon>
        <taxon>Catenulisporales</taxon>
        <taxon>Catenulisporaceae</taxon>
        <taxon>Catenulispora</taxon>
    </lineage>
</organism>
<comment type="caution">
    <text evidence="1">The sequence shown here is derived from an EMBL/GenBank/DDBJ whole genome shotgun (WGS) entry which is preliminary data.</text>
</comment>
<gene>
    <name evidence="1" type="ORF">KGQ19_34070</name>
</gene>
<dbReference type="RefSeq" id="WP_212016982.1">
    <property type="nucleotide sequence ID" value="NZ_JAAFYZ010000161.1"/>
</dbReference>
<evidence type="ECO:0000313" key="1">
    <source>
        <dbReference type="EMBL" id="MBS2551903.1"/>
    </source>
</evidence>
<name>A0ABS5L0S7_9ACTN</name>
<reference evidence="1 2" key="1">
    <citation type="submission" date="2020-02" db="EMBL/GenBank/DDBJ databases">
        <title>Acidophilic actinobacteria isolated from forest soil.</title>
        <authorList>
            <person name="Golinska P."/>
        </authorList>
    </citation>
    <scope>NUCLEOTIDE SEQUENCE [LARGE SCALE GENOMIC DNA]</scope>
    <source>
        <strain evidence="1 2">NL8</strain>
    </source>
</reference>
<evidence type="ECO:0000313" key="2">
    <source>
        <dbReference type="Proteomes" id="UP000730482"/>
    </source>
</evidence>
<protein>
    <submittedName>
        <fullName evidence="1">Uncharacterized protein</fullName>
    </submittedName>
</protein>
<proteinExistence type="predicted"/>
<sequence>MPGEELAQQAEQLFGQAGEAVAVLRTVRERFAAMAADARATEADARMTEADALLEEWATA</sequence>
<dbReference type="EMBL" id="JAAFYZ010000161">
    <property type="protein sequence ID" value="MBS2551903.1"/>
    <property type="molecule type" value="Genomic_DNA"/>
</dbReference>